<keyword evidence="3" id="KW-0560">Oxidoreductase</keyword>
<dbReference type="EMBL" id="JACGCM010001281">
    <property type="protein sequence ID" value="KAF6157202.1"/>
    <property type="molecule type" value="Genomic_DNA"/>
</dbReference>
<proteinExistence type="inferred from homology"/>
<comment type="similarity">
    <text evidence="1">Belongs to the glutathione peroxidase family.</text>
</comment>
<dbReference type="PROSITE" id="PS51355">
    <property type="entry name" value="GLUTATHIONE_PEROXID_3"/>
    <property type="match status" value="1"/>
</dbReference>
<gene>
    <name evidence="4" type="ORF">GIB67_041663</name>
</gene>
<comment type="caution">
    <text evidence="4">The sequence shown here is derived from an EMBL/GenBank/DDBJ whole genome shotgun (WGS) entry which is preliminary data.</text>
</comment>
<dbReference type="InterPro" id="IPR000889">
    <property type="entry name" value="Glutathione_peroxidase"/>
</dbReference>
<dbReference type="Gene3D" id="3.40.30.10">
    <property type="entry name" value="Glutaredoxin"/>
    <property type="match status" value="1"/>
</dbReference>
<organism evidence="4 5">
    <name type="scientific">Kingdonia uniflora</name>
    <dbReference type="NCBI Taxonomy" id="39325"/>
    <lineage>
        <taxon>Eukaryota</taxon>
        <taxon>Viridiplantae</taxon>
        <taxon>Streptophyta</taxon>
        <taxon>Embryophyta</taxon>
        <taxon>Tracheophyta</taxon>
        <taxon>Spermatophyta</taxon>
        <taxon>Magnoliopsida</taxon>
        <taxon>Ranunculales</taxon>
        <taxon>Circaeasteraceae</taxon>
        <taxon>Kingdonia</taxon>
    </lineage>
</organism>
<dbReference type="InterPro" id="IPR036249">
    <property type="entry name" value="Thioredoxin-like_sf"/>
</dbReference>
<accession>A0A7J7MQZ9</accession>
<evidence type="ECO:0000313" key="5">
    <source>
        <dbReference type="Proteomes" id="UP000541444"/>
    </source>
</evidence>
<evidence type="ECO:0008006" key="6">
    <source>
        <dbReference type="Google" id="ProtNLM"/>
    </source>
</evidence>
<dbReference type="PANTHER" id="PTHR11592:SF132">
    <property type="entry name" value="GLUTATHIONE PEROXIDASE 7, CHLOROPLASTIC-RELATED"/>
    <property type="match status" value="1"/>
</dbReference>
<name>A0A7J7MQZ9_9MAGN</name>
<evidence type="ECO:0000256" key="3">
    <source>
        <dbReference type="ARBA" id="ARBA00023002"/>
    </source>
</evidence>
<dbReference type="GO" id="GO:0004601">
    <property type="term" value="F:peroxidase activity"/>
    <property type="evidence" value="ECO:0007669"/>
    <property type="project" value="UniProtKB-KW"/>
</dbReference>
<reference evidence="4 5" key="1">
    <citation type="journal article" date="2020" name="IScience">
        <title>Genome Sequencing of the Endangered Kingdonia uniflora (Circaeasteraceae, Ranunculales) Reveals Potential Mechanisms of Evolutionary Specialization.</title>
        <authorList>
            <person name="Sun Y."/>
            <person name="Deng T."/>
            <person name="Zhang A."/>
            <person name="Moore M.J."/>
            <person name="Landis J.B."/>
            <person name="Lin N."/>
            <person name="Zhang H."/>
            <person name="Zhang X."/>
            <person name="Huang J."/>
            <person name="Zhang X."/>
            <person name="Sun H."/>
            <person name="Wang H."/>
        </authorList>
    </citation>
    <scope>NUCLEOTIDE SEQUENCE [LARGE SCALE GENOMIC DNA]</scope>
    <source>
        <strain evidence="4">TB1705</strain>
        <tissue evidence="4">Leaf</tissue>
    </source>
</reference>
<dbReference type="AlphaFoldDB" id="A0A7J7MQZ9"/>
<sequence length="84" mass="9689">MERLSSFVQGSNQSSLFLTRCNNFLRSPCLKNIKYFSCSKGFLGDLIKWNFEKFSVDKNGKVVERYVPTTSPLDIEVSFICYCL</sequence>
<evidence type="ECO:0000313" key="4">
    <source>
        <dbReference type="EMBL" id="KAF6157202.1"/>
    </source>
</evidence>
<dbReference type="SUPFAM" id="SSF52833">
    <property type="entry name" value="Thioredoxin-like"/>
    <property type="match status" value="1"/>
</dbReference>
<keyword evidence="5" id="KW-1185">Reference proteome</keyword>
<keyword evidence="2" id="KW-0575">Peroxidase</keyword>
<dbReference type="OrthoDB" id="446890at2759"/>
<evidence type="ECO:0000256" key="1">
    <source>
        <dbReference type="ARBA" id="ARBA00006926"/>
    </source>
</evidence>
<evidence type="ECO:0000256" key="2">
    <source>
        <dbReference type="ARBA" id="ARBA00022559"/>
    </source>
</evidence>
<dbReference type="PANTHER" id="PTHR11592">
    <property type="entry name" value="GLUTATHIONE PEROXIDASE"/>
    <property type="match status" value="1"/>
</dbReference>
<dbReference type="GO" id="GO:0006979">
    <property type="term" value="P:response to oxidative stress"/>
    <property type="evidence" value="ECO:0007669"/>
    <property type="project" value="InterPro"/>
</dbReference>
<protein>
    <recommendedName>
        <fullName evidence="6">Glutathione peroxidase</fullName>
    </recommendedName>
</protein>
<dbReference type="Proteomes" id="UP000541444">
    <property type="component" value="Unassembled WGS sequence"/>
</dbReference>